<dbReference type="AlphaFoldDB" id="A0A2M6WH82"/>
<dbReference type="Proteomes" id="UP000228635">
    <property type="component" value="Unassembled WGS sequence"/>
</dbReference>
<dbReference type="SUPFAM" id="SSF46689">
    <property type="entry name" value="Homeodomain-like"/>
    <property type="match status" value="1"/>
</dbReference>
<sequence length="159" mass="18081">MAQRRKSVIDVREIVRRTRLGETRRTIAHALGTSRNTIAKYLAIAVEEGWLESSALPDPATMAARIEEKSGSVEPSGPPSIVEPHREFVLEKRKEGVEIRALHQLLIERGFNGSYSSLRRFVRRHDPVDPEVFLRIETASPQRTLYERVGRLEKTVGLK</sequence>
<evidence type="ECO:0008006" key="3">
    <source>
        <dbReference type="Google" id="ProtNLM"/>
    </source>
</evidence>
<accession>A0A2M6WH82</accession>
<organism evidence="1 2">
    <name type="scientific">Candidatus Harrisonbacteria bacterium CG10_big_fil_rev_8_21_14_0_10_42_17</name>
    <dbReference type="NCBI Taxonomy" id="1974584"/>
    <lineage>
        <taxon>Bacteria</taxon>
        <taxon>Candidatus Harrisoniibacteriota</taxon>
    </lineage>
</organism>
<dbReference type="EMBL" id="PFBA01000033">
    <property type="protein sequence ID" value="PIT92145.1"/>
    <property type="molecule type" value="Genomic_DNA"/>
</dbReference>
<evidence type="ECO:0000313" key="1">
    <source>
        <dbReference type="EMBL" id="PIT92145.1"/>
    </source>
</evidence>
<gene>
    <name evidence="1" type="ORF">COU08_04005</name>
</gene>
<evidence type="ECO:0000313" key="2">
    <source>
        <dbReference type="Proteomes" id="UP000228635"/>
    </source>
</evidence>
<reference evidence="2" key="1">
    <citation type="submission" date="2017-09" db="EMBL/GenBank/DDBJ databases">
        <title>Depth-based differentiation of microbial function through sediment-hosted aquifers and enrichment of novel symbionts in the deep terrestrial subsurface.</title>
        <authorList>
            <person name="Probst A.J."/>
            <person name="Ladd B."/>
            <person name="Jarett J.K."/>
            <person name="Geller-Mcgrath D.E."/>
            <person name="Sieber C.M.K."/>
            <person name="Emerson J.B."/>
            <person name="Anantharaman K."/>
            <person name="Thomas B.C."/>
            <person name="Malmstrom R."/>
            <person name="Stieglmeier M."/>
            <person name="Klingl A."/>
            <person name="Woyke T."/>
            <person name="Ryan C.M."/>
            <person name="Banfield J.F."/>
        </authorList>
    </citation>
    <scope>NUCLEOTIDE SEQUENCE [LARGE SCALE GENOMIC DNA]</scope>
</reference>
<proteinExistence type="predicted"/>
<protein>
    <recommendedName>
        <fullName evidence="3">IS21 family transposase</fullName>
    </recommendedName>
</protein>
<comment type="caution">
    <text evidence="1">The sequence shown here is derived from an EMBL/GenBank/DDBJ whole genome shotgun (WGS) entry which is preliminary data.</text>
</comment>
<name>A0A2M6WH82_9BACT</name>
<dbReference type="InterPro" id="IPR009057">
    <property type="entry name" value="Homeodomain-like_sf"/>
</dbReference>